<protein>
    <submittedName>
        <fullName evidence="1">14319_t:CDS:1</fullName>
    </submittedName>
</protein>
<evidence type="ECO:0000313" key="1">
    <source>
        <dbReference type="EMBL" id="CAG8695087.1"/>
    </source>
</evidence>
<dbReference type="EMBL" id="CAJVPT010030655">
    <property type="protein sequence ID" value="CAG8695087.1"/>
    <property type="molecule type" value="Genomic_DNA"/>
</dbReference>
<proteinExistence type="predicted"/>
<name>A0ACA9PC80_9GLOM</name>
<gene>
    <name evidence="1" type="ORF">ACOLOM_LOCUS9995</name>
</gene>
<keyword evidence="2" id="KW-1185">Reference proteome</keyword>
<organism evidence="1 2">
    <name type="scientific">Acaulospora colombiana</name>
    <dbReference type="NCBI Taxonomy" id="27376"/>
    <lineage>
        <taxon>Eukaryota</taxon>
        <taxon>Fungi</taxon>
        <taxon>Fungi incertae sedis</taxon>
        <taxon>Mucoromycota</taxon>
        <taxon>Glomeromycotina</taxon>
        <taxon>Glomeromycetes</taxon>
        <taxon>Diversisporales</taxon>
        <taxon>Acaulosporaceae</taxon>
        <taxon>Acaulospora</taxon>
    </lineage>
</organism>
<feature type="non-terminal residue" evidence="1">
    <location>
        <position position="500"/>
    </location>
</feature>
<evidence type="ECO:0000313" key="2">
    <source>
        <dbReference type="Proteomes" id="UP000789525"/>
    </source>
</evidence>
<reference evidence="1" key="1">
    <citation type="submission" date="2021-06" db="EMBL/GenBank/DDBJ databases">
        <authorList>
            <person name="Kallberg Y."/>
            <person name="Tangrot J."/>
            <person name="Rosling A."/>
        </authorList>
    </citation>
    <scope>NUCLEOTIDE SEQUENCE</scope>
    <source>
        <strain evidence="1">CL356</strain>
    </source>
</reference>
<dbReference type="Proteomes" id="UP000789525">
    <property type="component" value="Unassembled WGS sequence"/>
</dbReference>
<accession>A0ACA9PC80</accession>
<comment type="caution">
    <text evidence="1">The sequence shown here is derived from an EMBL/GenBank/DDBJ whole genome shotgun (WGS) entry which is preliminary data.</text>
</comment>
<feature type="non-terminal residue" evidence="1">
    <location>
        <position position="1"/>
    </location>
</feature>
<sequence length="500" mass="59241">TTYDRTYFRNKTLDQHPNLYREYSNEDFDYYGITDKTLCPLCKLGEESIEDRYKTGSGLQSVLTDKIRSKLYKTYKKETGNESWHLQKAVINMSAEPQASAVRWKTWELWITRLMASHEYEMSEVPTMYPGRTVLVTYLKEHNPKSWSYADFLILNRAILIDLPPYKDKWNTLNSTWTRRFLQELVPEKMKYYWEKIILERKERSVKHTHLAGSLDLIDDAGKHNIQKLRSQGFNEEKEGVSSTKRVRERKPVNYYENQTEMDSSGSEYQEKPKRPKRKSTDIDDDKISDDQMAHFDNIFHDLDPENMWTLKSGRVVEKVIYEYARNLRYESYMHSFIISDIDEKAKSLFQNDEWEEIFSSNCKKMPKIDKSIIELLKKYSVTDLPSFRKAIFESFLPADALYFSREHLDLNYVNLVYRTMHTLWEEDDDFTLDSSKLEGWFQHNIWSSIIDPAFRNSRINLIRGEGMSLASSDRKNDTSCDADQKTIDKKGCDVDRKKI</sequence>